<proteinExistence type="predicted"/>
<evidence type="ECO:0000313" key="3">
    <source>
        <dbReference type="Proteomes" id="UP000305948"/>
    </source>
</evidence>
<gene>
    <name evidence="2" type="ORF">OE88DRAFT_1664630</name>
</gene>
<feature type="region of interest" description="Disordered" evidence="1">
    <location>
        <begin position="358"/>
        <end position="379"/>
    </location>
</feature>
<organism evidence="2 3">
    <name type="scientific">Heliocybe sulcata</name>
    <dbReference type="NCBI Taxonomy" id="5364"/>
    <lineage>
        <taxon>Eukaryota</taxon>
        <taxon>Fungi</taxon>
        <taxon>Dikarya</taxon>
        <taxon>Basidiomycota</taxon>
        <taxon>Agaricomycotina</taxon>
        <taxon>Agaricomycetes</taxon>
        <taxon>Gloeophyllales</taxon>
        <taxon>Gloeophyllaceae</taxon>
        <taxon>Heliocybe</taxon>
    </lineage>
</organism>
<dbReference type="Proteomes" id="UP000305948">
    <property type="component" value="Unassembled WGS sequence"/>
</dbReference>
<name>A0A5C3MWR3_9AGAM</name>
<dbReference type="EMBL" id="ML213520">
    <property type="protein sequence ID" value="TFK48198.1"/>
    <property type="molecule type" value="Genomic_DNA"/>
</dbReference>
<accession>A0A5C3MWR3</accession>
<dbReference type="OrthoDB" id="2874131at2759"/>
<dbReference type="AlphaFoldDB" id="A0A5C3MWR3"/>
<keyword evidence="3" id="KW-1185">Reference proteome</keyword>
<sequence length="438" mass="51196">MKAILDIRDHRDAIDGNDAVLYFGRDRLLTTRGLQFALRKNGHNIMVQIQYTGPLDSETPDMSSATWDMLTERELEVVVALVPQIKFGLTNWVYIVRVEHNRYELIYRHRPPPSIINQTWAPLVDANEIEVHRWLMWDEGEGVHNGRDVRFRYVWCDHPNEIEDLLSEYYSNRRLQDLDLTFPILALITLEDRVVGFMQERWHGRGITYDDRELIYEAVARIQRAGILFYLIEPGNIVIVDDNKVRFAALEWTMHQFSLDDPEEVETLEQDAEIYHWTRLREIFDEMREWPEGAGGGLVQTRTDTFLFFPQAMYKIPDAFWSAIAQGVPHSLFDEMRKLLREVAAELTIQSKQAAKKKRKQKASLIARPVPCDSDSEDRPLVVSARRPSMLAARGEKLSSKRMSEQTRYNFFKCVGREQMNQKQAAEEDSNRFEEISD</sequence>
<evidence type="ECO:0000313" key="2">
    <source>
        <dbReference type="EMBL" id="TFK48198.1"/>
    </source>
</evidence>
<protein>
    <submittedName>
        <fullName evidence="2">Uncharacterized protein</fullName>
    </submittedName>
</protein>
<evidence type="ECO:0000256" key="1">
    <source>
        <dbReference type="SAM" id="MobiDB-lite"/>
    </source>
</evidence>
<reference evidence="2 3" key="1">
    <citation type="journal article" date="2019" name="Nat. Ecol. Evol.">
        <title>Megaphylogeny resolves global patterns of mushroom evolution.</title>
        <authorList>
            <person name="Varga T."/>
            <person name="Krizsan K."/>
            <person name="Foldi C."/>
            <person name="Dima B."/>
            <person name="Sanchez-Garcia M."/>
            <person name="Sanchez-Ramirez S."/>
            <person name="Szollosi G.J."/>
            <person name="Szarkandi J.G."/>
            <person name="Papp V."/>
            <person name="Albert L."/>
            <person name="Andreopoulos W."/>
            <person name="Angelini C."/>
            <person name="Antonin V."/>
            <person name="Barry K.W."/>
            <person name="Bougher N.L."/>
            <person name="Buchanan P."/>
            <person name="Buyck B."/>
            <person name="Bense V."/>
            <person name="Catcheside P."/>
            <person name="Chovatia M."/>
            <person name="Cooper J."/>
            <person name="Damon W."/>
            <person name="Desjardin D."/>
            <person name="Finy P."/>
            <person name="Geml J."/>
            <person name="Haridas S."/>
            <person name="Hughes K."/>
            <person name="Justo A."/>
            <person name="Karasinski D."/>
            <person name="Kautmanova I."/>
            <person name="Kiss B."/>
            <person name="Kocsube S."/>
            <person name="Kotiranta H."/>
            <person name="LaButti K.M."/>
            <person name="Lechner B.E."/>
            <person name="Liimatainen K."/>
            <person name="Lipzen A."/>
            <person name="Lukacs Z."/>
            <person name="Mihaltcheva S."/>
            <person name="Morgado L.N."/>
            <person name="Niskanen T."/>
            <person name="Noordeloos M.E."/>
            <person name="Ohm R.A."/>
            <person name="Ortiz-Santana B."/>
            <person name="Ovrebo C."/>
            <person name="Racz N."/>
            <person name="Riley R."/>
            <person name="Savchenko A."/>
            <person name="Shiryaev A."/>
            <person name="Soop K."/>
            <person name="Spirin V."/>
            <person name="Szebenyi C."/>
            <person name="Tomsovsky M."/>
            <person name="Tulloss R.E."/>
            <person name="Uehling J."/>
            <person name="Grigoriev I.V."/>
            <person name="Vagvolgyi C."/>
            <person name="Papp T."/>
            <person name="Martin F.M."/>
            <person name="Miettinen O."/>
            <person name="Hibbett D.S."/>
            <person name="Nagy L.G."/>
        </authorList>
    </citation>
    <scope>NUCLEOTIDE SEQUENCE [LARGE SCALE GENOMIC DNA]</scope>
    <source>
        <strain evidence="2 3">OMC1185</strain>
    </source>
</reference>